<dbReference type="AlphaFoldDB" id="A0A2C5XKL0"/>
<keyword evidence="2" id="KW-1185">Reference proteome</keyword>
<gene>
    <name evidence="1" type="ORF">CDD82_4387</name>
</gene>
<protein>
    <submittedName>
        <fullName evidence="1">Uncharacterized protein</fullName>
    </submittedName>
</protein>
<reference evidence="1 2" key="1">
    <citation type="submission" date="2017-06" db="EMBL/GenBank/DDBJ databases">
        <title>Ant-infecting Ophiocordyceps genomes reveal a high diversity of potential behavioral manipulation genes and a possible major role for enterotoxins.</title>
        <authorList>
            <person name="De Bekker C."/>
            <person name="Evans H.C."/>
            <person name="Brachmann A."/>
            <person name="Hughes D.P."/>
        </authorList>
    </citation>
    <scope>NUCLEOTIDE SEQUENCE [LARGE SCALE GENOMIC DNA]</scope>
    <source>
        <strain evidence="1 2">1348a</strain>
    </source>
</reference>
<comment type="caution">
    <text evidence="1">The sequence shown here is derived from an EMBL/GenBank/DDBJ whole genome shotgun (WGS) entry which is preliminary data.</text>
</comment>
<name>A0A2C5XKL0_9HYPO</name>
<evidence type="ECO:0000313" key="1">
    <source>
        <dbReference type="EMBL" id="PHH75569.1"/>
    </source>
</evidence>
<organism evidence="1 2">
    <name type="scientific">Ophiocordyceps australis</name>
    <dbReference type="NCBI Taxonomy" id="1399860"/>
    <lineage>
        <taxon>Eukaryota</taxon>
        <taxon>Fungi</taxon>
        <taxon>Dikarya</taxon>
        <taxon>Ascomycota</taxon>
        <taxon>Pezizomycotina</taxon>
        <taxon>Sordariomycetes</taxon>
        <taxon>Hypocreomycetidae</taxon>
        <taxon>Hypocreales</taxon>
        <taxon>Ophiocordycipitaceae</taxon>
        <taxon>Ophiocordyceps</taxon>
    </lineage>
</organism>
<sequence>MSSFLPPLFHFQIFLFPPLPRAPLAAPTSTSTIPSAQPFCRVDLALFRLLSLSSPLSSSLAAWADWLAFSLPSTRLASPSSSTASDHSTTARGLFSFMFRFAFDHSIL</sequence>
<evidence type="ECO:0000313" key="2">
    <source>
        <dbReference type="Proteomes" id="UP000224854"/>
    </source>
</evidence>
<accession>A0A2C5XKL0</accession>
<dbReference type="EMBL" id="NJEU01000365">
    <property type="protein sequence ID" value="PHH75569.1"/>
    <property type="molecule type" value="Genomic_DNA"/>
</dbReference>
<proteinExistence type="predicted"/>
<dbReference type="Proteomes" id="UP000224854">
    <property type="component" value="Unassembled WGS sequence"/>
</dbReference>